<dbReference type="PANTHER" id="PTHR24148:SF73">
    <property type="entry name" value="HET DOMAIN PROTEIN (AFU_ORTHOLOGUE AFUA_8G01020)"/>
    <property type="match status" value="1"/>
</dbReference>
<reference evidence="2" key="1">
    <citation type="journal article" date="2020" name="Stud. Mycol.">
        <title>101 Dothideomycetes genomes: a test case for predicting lifestyles and emergence of pathogens.</title>
        <authorList>
            <person name="Haridas S."/>
            <person name="Albert R."/>
            <person name="Binder M."/>
            <person name="Bloem J."/>
            <person name="Labutti K."/>
            <person name="Salamov A."/>
            <person name="Andreopoulos B."/>
            <person name="Baker S."/>
            <person name="Barry K."/>
            <person name="Bills G."/>
            <person name="Bluhm B."/>
            <person name="Cannon C."/>
            <person name="Castanera R."/>
            <person name="Culley D."/>
            <person name="Daum C."/>
            <person name="Ezra D."/>
            <person name="Gonzalez J."/>
            <person name="Henrissat B."/>
            <person name="Kuo A."/>
            <person name="Liang C."/>
            <person name="Lipzen A."/>
            <person name="Lutzoni F."/>
            <person name="Magnuson J."/>
            <person name="Mondo S."/>
            <person name="Nolan M."/>
            <person name="Ohm R."/>
            <person name="Pangilinan J."/>
            <person name="Park H.-J."/>
            <person name="Ramirez L."/>
            <person name="Alfaro M."/>
            <person name="Sun H."/>
            <person name="Tritt A."/>
            <person name="Yoshinaga Y."/>
            <person name="Zwiers L.-H."/>
            <person name="Turgeon B."/>
            <person name="Goodwin S."/>
            <person name="Spatafora J."/>
            <person name="Crous P."/>
            <person name="Grigoriev I."/>
        </authorList>
    </citation>
    <scope>NUCLEOTIDE SEQUENCE</scope>
    <source>
        <strain evidence="2">CBS 122367</strain>
    </source>
</reference>
<dbReference type="Pfam" id="PF06985">
    <property type="entry name" value="HET"/>
    <property type="match status" value="1"/>
</dbReference>
<dbReference type="AlphaFoldDB" id="A0A6G1JC67"/>
<proteinExistence type="predicted"/>
<feature type="non-terminal residue" evidence="2">
    <location>
        <position position="1"/>
    </location>
</feature>
<feature type="domain" description="Heterokaryon incompatibility" evidence="1">
    <location>
        <begin position="31"/>
        <end position="122"/>
    </location>
</feature>
<dbReference type="InterPro" id="IPR052895">
    <property type="entry name" value="HetReg/Transcr_Mod"/>
</dbReference>
<dbReference type="PANTHER" id="PTHR24148">
    <property type="entry name" value="ANKYRIN REPEAT DOMAIN-CONTAINING PROTEIN 39 HOMOLOG-RELATED"/>
    <property type="match status" value="1"/>
</dbReference>
<name>A0A6G1JC67_9PLEO</name>
<sequence>IRLLKLLPDDLKSHLIVCEIHHVALPHSVQYGALPYSRGDKLNDRWIIVETENGYRRLDATENLYSALWRLRYDSEPRFNWVDALRINPQNMAERTSQVQVMREIYASSVGGVIWLGGKSGHIEVALDLVHIINE</sequence>
<evidence type="ECO:0000313" key="2">
    <source>
        <dbReference type="EMBL" id="KAF2688157.1"/>
    </source>
</evidence>
<dbReference type="OrthoDB" id="2157530at2759"/>
<protein>
    <recommendedName>
        <fullName evidence="1">Heterokaryon incompatibility domain-containing protein</fullName>
    </recommendedName>
</protein>
<dbReference type="EMBL" id="MU005574">
    <property type="protein sequence ID" value="KAF2688157.1"/>
    <property type="molecule type" value="Genomic_DNA"/>
</dbReference>
<dbReference type="Proteomes" id="UP000799291">
    <property type="component" value="Unassembled WGS sequence"/>
</dbReference>
<gene>
    <name evidence="2" type="ORF">K458DRAFT_263560</name>
</gene>
<evidence type="ECO:0000259" key="1">
    <source>
        <dbReference type="Pfam" id="PF06985"/>
    </source>
</evidence>
<accession>A0A6G1JC67</accession>
<feature type="non-terminal residue" evidence="2">
    <location>
        <position position="135"/>
    </location>
</feature>
<keyword evidence="3" id="KW-1185">Reference proteome</keyword>
<organism evidence="2 3">
    <name type="scientific">Lentithecium fluviatile CBS 122367</name>
    <dbReference type="NCBI Taxonomy" id="1168545"/>
    <lineage>
        <taxon>Eukaryota</taxon>
        <taxon>Fungi</taxon>
        <taxon>Dikarya</taxon>
        <taxon>Ascomycota</taxon>
        <taxon>Pezizomycotina</taxon>
        <taxon>Dothideomycetes</taxon>
        <taxon>Pleosporomycetidae</taxon>
        <taxon>Pleosporales</taxon>
        <taxon>Massarineae</taxon>
        <taxon>Lentitheciaceae</taxon>
        <taxon>Lentithecium</taxon>
    </lineage>
</organism>
<dbReference type="InterPro" id="IPR010730">
    <property type="entry name" value="HET"/>
</dbReference>
<evidence type="ECO:0000313" key="3">
    <source>
        <dbReference type="Proteomes" id="UP000799291"/>
    </source>
</evidence>